<protein>
    <submittedName>
        <fullName evidence="2">Uncharacterized protein</fullName>
    </submittedName>
</protein>
<dbReference type="EMBL" id="BTRK01000001">
    <property type="protein sequence ID" value="GMR34220.1"/>
    <property type="molecule type" value="Genomic_DNA"/>
</dbReference>
<feature type="non-terminal residue" evidence="2">
    <location>
        <position position="1"/>
    </location>
</feature>
<comment type="caution">
    <text evidence="2">The sequence shown here is derived from an EMBL/GenBank/DDBJ whole genome shotgun (WGS) entry which is preliminary data.</text>
</comment>
<feature type="compositionally biased region" description="Acidic residues" evidence="1">
    <location>
        <begin position="77"/>
        <end position="94"/>
    </location>
</feature>
<feature type="region of interest" description="Disordered" evidence="1">
    <location>
        <begin position="151"/>
        <end position="170"/>
    </location>
</feature>
<evidence type="ECO:0000313" key="2">
    <source>
        <dbReference type="EMBL" id="GMR34220.1"/>
    </source>
</evidence>
<feature type="region of interest" description="Disordered" evidence="1">
    <location>
        <begin position="41"/>
        <end position="102"/>
    </location>
</feature>
<organism evidence="2 3">
    <name type="scientific">Pristionchus mayeri</name>
    <dbReference type="NCBI Taxonomy" id="1317129"/>
    <lineage>
        <taxon>Eukaryota</taxon>
        <taxon>Metazoa</taxon>
        <taxon>Ecdysozoa</taxon>
        <taxon>Nematoda</taxon>
        <taxon>Chromadorea</taxon>
        <taxon>Rhabditida</taxon>
        <taxon>Rhabditina</taxon>
        <taxon>Diplogasteromorpha</taxon>
        <taxon>Diplogasteroidea</taxon>
        <taxon>Neodiplogasteridae</taxon>
        <taxon>Pristionchus</taxon>
    </lineage>
</organism>
<keyword evidence="3" id="KW-1185">Reference proteome</keyword>
<dbReference type="AlphaFoldDB" id="A0AAN5C827"/>
<sequence length="197" mass="22296">ANRMQESTVNQRYCGLGGYLDSPARPLLALIVHVLSELPEGRRSSRRPGCQHAADDHQKHAVGDARHLNPSMLYEKLEDDVVSEEEEAVEEEEVEQGRVHENRDDQQVLLLYDRQHAQECAHQLRNRDPQAADLITDGQIDRVGLNDVENEQHEGEDTGQPEHREANEGHLPVPVPLRCYCSLETRVVVAGEARVHR</sequence>
<evidence type="ECO:0000256" key="1">
    <source>
        <dbReference type="SAM" id="MobiDB-lite"/>
    </source>
</evidence>
<name>A0AAN5C827_9BILA</name>
<feature type="compositionally biased region" description="Basic and acidic residues" evidence="1">
    <location>
        <begin position="151"/>
        <end position="168"/>
    </location>
</feature>
<dbReference type="Proteomes" id="UP001328107">
    <property type="component" value="Unassembled WGS sequence"/>
</dbReference>
<reference evidence="3" key="1">
    <citation type="submission" date="2022-10" db="EMBL/GenBank/DDBJ databases">
        <title>Genome assembly of Pristionchus species.</title>
        <authorList>
            <person name="Yoshida K."/>
            <person name="Sommer R.J."/>
        </authorList>
    </citation>
    <scope>NUCLEOTIDE SEQUENCE [LARGE SCALE GENOMIC DNA]</scope>
    <source>
        <strain evidence="3">RS5460</strain>
    </source>
</reference>
<feature type="non-terminal residue" evidence="2">
    <location>
        <position position="197"/>
    </location>
</feature>
<evidence type="ECO:0000313" key="3">
    <source>
        <dbReference type="Proteomes" id="UP001328107"/>
    </source>
</evidence>
<accession>A0AAN5C827</accession>
<feature type="compositionally biased region" description="Basic and acidic residues" evidence="1">
    <location>
        <begin position="53"/>
        <end position="67"/>
    </location>
</feature>
<proteinExistence type="predicted"/>
<gene>
    <name evidence="2" type="ORF">PMAYCL1PPCAC_04415</name>
</gene>